<sequence length="104" mass="11324">MTALSNPGCSNKKFAIVSGFPSAMNPSLVKYTRPFFGLKLNCLIPSCRAVLRCFKFSNSKGSSTSSGKLEVIGEDNWRAEPFVLDLFLVAANQLEDLASDVNPF</sequence>
<evidence type="ECO:0000313" key="2">
    <source>
        <dbReference type="Proteomes" id="UP000769528"/>
    </source>
</evidence>
<accession>A0A9P8PSY3</accession>
<gene>
    <name evidence="1" type="ORF">WICMUC_001943</name>
</gene>
<dbReference type="AlphaFoldDB" id="A0A9P8PSY3"/>
<proteinExistence type="predicted"/>
<organism evidence="1 2">
    <name type="scientific">Wickerhamomyces mucosus</name>
    <dbReference type="NCBI Taxonomy" id="1378264"/>
    <lineage>
        <taxon>Eukaryota</taxon>
        <taxon>Fungi</taxon>
        <taxon>Dikarya</taxon>
        <taxon>Ascomycota</taxon>
        <taxon>Saccharomycotina</taxon>
        <taxon>Saccharomycetes</taxon>
        <taxon>Phaffomycetales</taxon>
        <taxon>Wickerhamomycetaceae</taxon>
        <taxon>Wickerhamomyces</taxon>
    </lineage>
</organism>
<comment type="caution">
    <text evidence="1">The sequence shown here is derived from an EMBL/GenBank/DDBJ whole genome shotgun (WGS) entry which is preliminary data.</text>
</comment>
<protein>
    <submittedName>
        <fullName evidence="1">Uncharacterized protein</fullName>
    </submittedName>
</protein>
<evidence type="ECO:0000313" key="1">
    <source>
        <dbReference type="EMBL" id="KAH3677037.1"/>
    </source>
</evidence>
<reference evidence="1" key="2">
    <citation type="submission" date="2021-01" db="EMBL/GenBank/DDBJ databases">
        <authorList>
            <person name="Schikora-Tamarit M.A."/>
        </authorList>
    </citation>
    <scope>NUCLEOTIDE SEQUENCE</scope>
    <source>
        <strain evidence="1">CBS6341</strain>
    </source>
</reference>
<name>A0A9P8PSY3_9ASCO</name>
<dbReference type="Proteomes" id="UP000769528">
    <property type="component" value="Unassembled WGS sequence"/>
</dbReference>
<reference evidence="1" key="1">
    <citation type="journal article" date="2021" name="Open Biol.">
        <title>Shared evolutionary footprints suggest mitochondrial oxidative damage underlies multiple complex I losses in fungi.</title>
        <authorList>
            <person name="Schikora-Tamarit M.A."/>
            <person name="Marcet-Houben M."/>
            <person name="Nosek J."/>
            <person name="Gabaldon T."/>
        </authorList>
    </citation>
    <scope>NUCLEOTIDE SEQUENCE</scope>
    <source>
        <strain evidence="1">CBS6341</strain>
    </source>
</reference>
<keyword evidence="2" id="KW-1185">Reference proteome</keyword>
<dbReference type="EMBL" id="JAEUBF010000556">
    <property type="protein sequence ID" value="KAH3677037.1"/>
    <property type="molecule type" value="Genomic_DNA"/>
</dbReference>